<dbReference type="EMBL" id="BCWF01000036">
    <property type="protein sequence ID" value="GAT30919.1"/>
    <property type="molecule type" value="Genomic_DNA"/>
</dbReference>
<evidence type="ECO:0000259" key="20">
    <source>
        <dbReference type="SMART" id="SM01217"/>
    </source>
</evidence>
<sequence>MPGYPTPRSSSFPTDRMHSPYVITHGVPPTTRATRSHGVENERILITTSGAIDCLSVIFFPSTGKTSAGPKGDRWSKANEVIIPRLGRNGPSKPSRLASLLGCGVPARHEADPGFLTLIQPGIAGLRILHSSKTRECTATSQGAHSQQLDKSGSYNAMKVPADHALLLSGLLLAPSVGASTCQEPINHVGEPNSYVQPLNTSILTPYGSSPPVFPSPETKGKGGWEKALVQAKNWVSQLTVEEKAWMATGQPGPCVGNILPIPRLNFTGLCLQNGPQCIQQGDYSSVFVSGVSAAASWDRKLLYDRGYAMATEHKGKGTHVVLGPIGGPLGRSPYDGRTWEGFAADPYLTGVCMEETILGIQDAGVQANAKHFIANEQETQRNPTYAPDANATTYIQDSVSSNLDDRTLHEIYMWPFANAARARVSSFMCSYNRVNGSHSCQNSYLLNHLLKTELGFQGYVMSDWGATHSGVASAESGMDMTMPGGFTVYGELWTEGSYFGKNLTEAINNGTITTNRIDDMIVRIMTPYFWLGQDKDYPSVDASVGPLNVDSPPDTWLYDWKFTGPTNRDVRGNNSAMIREHGAASTVLLKNERNALPLRKPPVAKYCNNTVVVTHSAGVNVLPFADHPNVTAILAAHYPGEEAGNAIADLLFGDANPSAKLPYVIAYNESDYNAPLTTAVATNGTYDWQSWFDEELEVGYRYFDAHNIPVRYEFGFGLSYTTYNLTKPVAAKPVASNLTALPEQRAVQPGGNPALWDTVYTLTAQVSNTGSVDGYAIPQLYVGFPDTAPAGTPPSQLRGFEKVWLEAGETKKVTFELMRRDVSYWDVTAQDWRIPAGEFTFKAGFSSHDFHANTTATLLRN</sequence>
<accession>A0A146G1C2</accession>
<evidence type="ECO:0000313" key="22">
    <source>
        <dbReference type="Proteomes" id="UP000075230"/>
    </source>
</evidence>
<dbReference type="VEuPathDB" id="FungiDB:ASPFODRAFT_61401"/>
<evidence type="ECO:0000256" key="2">
    <source>
        <dbReference type="ARBA" id="ARBA00004613"/>
    </source>
</evidence>
<dbReference type="GO" id="GO:0008422">
    <property type="term" value="F:beta-glucosidase activity"/>
    <property type="evidence" value="ECO:0007669"/>
    <property type="project" value="UniProtKB-EC"/>
</dbReference>
<proteinExistence type="inferred from homology"/>
<evidence type="ECO:0000256" key="6">
    <source>
        <dbReference type="ARBA" id="ARBA00022525"/>
    </source>
</evidence>
<dbReference type="SUPFAM" id="SSF51445">
    <property type="entry name" value="(Trans)glycosidases"/>
    <property type="match status" value="1"/>
</dbReference>
<dbReference type="SUPFAM" id="SSF52279">
    <property type="entry name" value="Beta-D-glucan exohydrolase, C-terminal domain"/>
    <property type="match status" value="1"/>
</dbReference>
<evidence type="ECO:0000313" key="21">
    <source>
        <dbReference type="EMBL" id="GAT30919.1"/>
    </source>
</evidence>
<organism evidence="21 22">
    <name type="scientific">Aspergillus kawachii</name>
    <name type="common">White koji mold</name>
    <name type="synonym">Aspergillus awamori var. kawachi</name>
    <dbReference type="NCBI Taxonomy" id="1069201"/>
    <lineage>
        <taxon>Eukaryota</taxon>
        <taxon>Fungi</taxon>
        <taxon>Dikarya</taxon>
        <taxon>Ascomycota</taxon>
        <taxon>Pezizomycotina</taxon>
        <taxon>Eurotiomycetes</taxon>
        <taxon>Eurotiomycetidae</taxon>
        <taxon>Eurotiales</taxon>
        <taxon>Aspergillaceae</taxon>
        <taxon>Aspergillus</taxon>
        <taxon>Aspergillus subgen. Circumdati</taxon>
    </lineage>
</organism>
<evidence type="ECO:0000256" key="12">
    <source>
        <dbReference type="ARBA" id="ARBA00023295"/>
    </source>
</evidence>
<dbReference type="Pfam" id="PF01915">
    <property type="entry name" value="Glyco_hydro_3_C"/>
    <property type="match status" value="1"/>
</dbReference>
<keyword evidence="9" id="KW-0136">Cellulose degradation</keyword>
<dbReference type="InterPro" id="IPR013783">
    <property type="entry name" value="Ig-like_fold"/>
</dbReference>
<evidence type="ECO:0000256" key="15">
    <source>
        <dbReference type="ARBA" id="ARBA00039579"/>
    </source>
</evidence>
<dbReference type="PANTHER" id="PTHR42715:SF12">
    <property type="entry name" value="BETA-GLUCOSIDASE G-RELATED"/>
    <property type="match status" value="1"/>
</dbReference>
<evidence type="ECO:0000256" key="17">
    <source>
        <dbReference type="ARBA" id="ARBA00041601"/>
    </source>
</evidence>
<dbReference type="Pfam" id="PF14310">
    <property type="entry name" value="Fn3-like"/>
    <property type="match status" value="1"/>
</dbReference>
<name>A0A146G1C2_ASPKA</name>
<protein>
    <recommendedName>
        <fullName evidence="15">Probable beta-glucosidase G</fullName>
        <ecNumber evidence="5">3.2.1.21</ecNumber>
    </recommendedName>
    <alternativeName>
        <fullName evidence="16">Beta-D-glucoside glucohydrolase G</fullName>
    </alternativeName>
    <alternativeName>
        <fullName evidence="17">Cellobiase G</fullName>
    </alternativeName>
    <alternativeName>
        <fullName evidence="18">Gentiobiase G</fullName>
    </alternativeName>
</protein>
<dbReference type="InterPro" id="IPR017853">
    <property type="entry name" value="GH"/>
</dbReference>
<keyword evidence="12" id="KW-0326">Glycosidase</keyword>
<comment type="similarity">
    <text evidence="4">Belongs to the glycosyl hydrolase 3 family.</text>
</comment>
<evidence type="ECO:0000256" key="10">
    <source>
        <dbReference type="ARBA" id="ARBA00023180"/>
    </source>
</evidence>
<dbReference type="FunFam" id="3.20.20.300:FF:000002">
    <property type="entry name" value="Probable beta-glucosidase"/>
    <property type="match status" value="1"/>
</dbReference>
<keyword evidence="7" id="KW-0732">Signal</keyword>
<evidence type="ECO:0000256" key="13">
    <source>
        <dbReference type="ARBA" id="ARBA00023326"/>
    </source>
</evidence>
<dbReference type="AlphaFoldDB" id="A0A146G1C2"/>
<dbReference type="InterPro" id="IPR036881">
    <property type="entry name" value="Glyco_hydro_3_C_sf"/>
</dbReference>
<reference evidence="21 22" key="1">
    <citation type="journal article" date="2016" name="DNA Res.">
        <title>Genome sequence of Aspergillus luchuensis NBRC 4314.</title>
        <authorList>
            <person name="Yamada O."/>
            <person name="Machida M."/>
            <person name="Hosoyama A."/>
            <person name="Goto M."/>
            <person name="Takahashi T."/>
            <person name="Futagami T."/>
            <person name="Yamagata Y."/>
            <person name="Takeuchi M."/>
            <person name="Kobayashi T."/>
            <person name="Koike H."/>
            <person name="Abe K."/>
            <person name="Asai K."/>
            <person name="Arita M."/>
            <person name="Fujita N."/>
            <person name="Fukuda K."/>
            <person name="Higa K."/>
            <person name="Horikawa H."/>
            <person name="Ishikawa T."/>
            <person name="Jinno K."/>
            <person name="Kato Y."/>
            <person name="Kirimura K."/>
            <person name="Mizutani O."/>
            <person name="Nakasone K."/>
            <person name="Sano M."/>
            <person name="Shiraishi Y."/>
            <person name="Tsukahara M."/>
            <person name="Gomi K."/>
        </authorList>
    </citation>
    <scope>NUCLEOTIDE SEQUENCE [LARGE SCALE GENOMIC DNA]</scope>
    <source>
        <strain evidence="21 22">RIB 2604</strain>
    </source>
</reference>
<keyword evidence="6" id="KW-0964">Secreted</keyword>
<dbReference type="GO" id="GO:0005576">
    <property type="term" value="C:extracellular region"/>
    <property type="evidence" value="ECO:0007669"/>
    <property type="project" value="UniProtKB-SubCell"/>
</dbReference>
<dbReference type="Gene3D" id="3.20.20.300">
    <property type="entry name" value="Glycoside hydrolase, family 3, N-terminal domain"/>
    <property type="match status" value="1"/>
</dbReference>
<evidence type="ECO:0000256" key="14">
    <source>
        <dbReference type="ARBA" id="ARBA00024983"/>
    </source>
</evidence>
<dbReference type="InterPro" id="IPR002772">
    <property type="entry name" value="Glyco_hydro_3_C"/>
</dbReference>
<gene>
    <name evidence="21" type="ORF">RIB2604_03701280</name>
</gene>
<dbReference type="InterPro" id="IPR050288">
    <property type="entry name" value="Cellulose_deg_GH3"/>
</dbReference>
<dbReference type="SMART" id="SM01217">
    <property type="entry name" value="Fn3_like"/>
    <property type="match status" value="1"/>
</dbReference>
<dbReference type="InterPro" id="IPR036962">
    <property type="entry name" value="Glyco_hydro_3_N_sf"/>
</dbReference>
<evidence type="ECO:0000256" key="9">
    <source>
        <dbReference type="ARBA" id="ARBA00023001"/>
    </source>
</evidence>
<dbReference type="FunFam" id="2.60.40.10:FF:000757">
    <property type="entry name" value="Beta-glucosidase G"/>
    <property type="match status" value="1"/>
</dbReference>
<reference evidence="22" key="2">
    <citation type="submission" date="2016-02" db="EMBL/GenBank/DDBJ databases">
        <title>Genome sequencing of Aspergillus luchuensis NBRC 4314.</title>
        <authorList>
            <person name="Yamada O."/>
        </authorList>
    </citation>
    <scope>NUCLEOTIDE SEQUENCE [LARGE SCALE GENOMIC DNA]</scope>
    <source>
        <strain evidence="22">RIB 2604</strain>
    </source>
</reference>
<evidence type="ECO:0000256" key="5">
    <source>
        <dbReference type="ARBA" id="ARBA00012744"/>
    </source>
</evidence>
<keyword evidence="8" id="KW-0378">Hydrolase</keyword>
<evidence type="ECO:0000256" key="7">
    <source>
        <dbReference type="ARBA" id="ARBA00022729"/>
    </source>
</evidence>
<dbReference type="InterPro" id="IPR001764">
    <property type="entry name" value="Glyco_hydro_3_N"/>
</dbReference>
<evidence type="ECO:0000256" key="16">
    <source>
        <dbReference type="ARBA" id="ARBA00041276"/>
    </source>
</evidence>
<dbReference type="EC" id="3.2.1.21" evidence="5"/>
<comment type="catalytic activity">
    <reaction evidence="1">
        <text>Hydrolysis of terminal, non-reducing beta-D-glucosyl residues with release of beta-D-glucose.</text>
        <dbReference type="EC" id="3.2.1.21"/>
    </reaction>
</comment>
<dbReference type="PRINTS" id="PR00133">
    <property type="entry name" value="GLHYDRLASE3"/>
</dbReference>
<comment type="caution">
    <text evidence="21">The sequence shown here is derived from an EMBL/GenBank/DDBJ whole genome shotgun (WGS) entry which is preliminary data.</text>
</comment>
<comment type="function">
    <text evidence="14">Beta-glucosidases are one of a number of cellulolytic enzymes involved in the degradation of cellulosic biomass. Catalyzes the last step releasing glucose from the inhibitory cellobiose.</text>
</comment>
<dbReference type="Pfam" id="PF00933">
    <property type="entry name" value="Glyco_hydro_3"/>
    <property type="match status" value="1"/>
</dbReference>
<dbReference type="PANTHER" id="PTHR42715">
    <property type="entry name" value="BETA-GLUCOSIDASE"/>
    <property type="match status" value="1"/>
</dbReference>
<evidence type="ECO:0000256" key="1">
    <source>
        <dbReference type="ARBA" id="ARBA00000448"/>
    </source>
</evidence>
<evidence type="ECO:0000256" key="11">
    <source>
        <dbReference type="ARBA" id="ARBA00023277"/>
    </source>
</evidence>
<keyword evidence="10" id="KW-0325">Glycoprotein</keyword>
<evidence type="ECO:0000256" key="18">
    <source>
        <dbReference type="ARBA" id="ARBA00041808"/>
    </source>
</evidence>
<feature type="domain" description="Fibronectin type III-like" evidence="20">
    <location>
        <begin position="777"/>
        <end position="848"/>
    </location>
</feature>
<evidence type="ECO:0000256" key="19">
    <source>
        <dbReference type="SAM" id="MobiDB-lite"/>
    </source>
</evidence>
<evidence type="ECO:0000256" key="8">
    <source>
        <dbReference type="ARBA" id="ARBA00022801"/>
    </source>
</evidence>
<dbReference type="InterPro" id="IPR026891">
    <property type="entry name" value="Fn3-like"/>
</dbReference>
<evidence type="ECO:0000256" key="3">
    <source>
        <dbReference type="ARBA" id="ARBA00004987"/>
    </source>
</evidence>
<comment type="pathway">
    <text evidence="3">Glycan metabolism; cellulose degradation.</text>
</comment>
<dbReference type="Proteomes" id="UP000075230">
    <property type="component" value="Unassembled WGS sequence"/>
</dbReference>
<keyword evidence="13" id="KW-0624">Polysaccharide degradation</keyword>
<dbReference type="VEuPathDB" id="FungiDB:ASPFODRAFT_628411"/>
<feature type="region of interest" description="Disordered" evidence="19">
    <location>
        <begin position="1"/>
        <end position="36"/>
    </location>
</feature>
<dbReference type="GO" id="GO:0030245">
    <property type="term" value="P:cellulose catabolic process"/>
    <property type="evidence" value="ECO:0007669"/>
    <property type="project" value="UniProtKB-KW"/>
</dbReference>
<dbReference type="Gene3D" id="3.40.50.1700">
    <property type="entry name" value="Glycoside hydrolase family 3 C-terminal domain"/>
    <property type="match status" value="1"/>
</dbReference>
<dbReference type="Gene3D" id="2.60.40.10">
    <property type="entry name" value="Immunoglobulins"/>
    <property type="match status" value="1"/>
</dbReference>
<comment type="subcellular location">
    <subcellularLocation>
        <location evidence="2">Secreted</location>
    </subcellularLocation>
</comment>
<evidence type="ECO:0000256" key="4">
    <source>
        <dbReference type="ARBA" id="ARBA00005336"/>
    </source>
</evidence>
<keyword evidence="11" id="KW-0119">Carbohydrate metabolism</keyword>